<keyword evidence="3" id="KW-0347">Helicase</keyword>
<organism evidence="3 4">
    <name type="scientific">Arthrobacter woluwensis</name>
    <dbReference type="NCBI Taxonomy" id="156980"/>
    <lineage>
        <taxon>Bacteria</taxon>
        <taxon>Bacillati</taxon>
        <taxon>Actinomycetota</taxon>
        <taxon>Actinomycetes</taxon>
        <taxon>Micrococcales</taxon>
        <taxon>Micrococcaceae</taxon>
        <taxon>Arthrobacter</taxon>
    </lineage>
</organism>
<keyword evidence="2" id="KW-0812">Transmembrane</keyword>
<dbReference type="Proteomes" id="UP000182652">
    <property type="component" value="Unassembled WGS sequence"/>
</dbReference>
<proteinExistence type="predicted"/>
<dbReference type="NCBIfam" id="TIGR03816">
    <property type="entry name" value="tadE_like_DECH"/>
    <property type="match status" value="1"/>
</dbReference>
<keyword evidence="3" id="KW-0547">Nucleotide-binding</keyword>
<dbReference type="STRING" id="156980.SAMN04489745_0954"/>
<dbReference type="EMBL" id="FNSN01000003">
    <property type="protein sequence ID" value="SEB68262.1"/>
    <property type="molecule type" value="Genomic_DNA"/>
</dbReference>
<keyword evidence="3" id="KW-0067">ATP-binding</keyword>
<accession>A0A1H4LDI7</accession>
<keyword evidence="4" id="KW-1185">Reference proteome</keyword>
<dbReference type="AlphaFoldDB" id="A0A1H4LDI7"/>
<keyword evidence="2" id="KW-0472">Membrane</keyword>
<evidence type="ECO:0000313" key="3">
    <source>
        <dbReference type="EMBL" id="SEB68262.1"/>
    </source>
</evidence>
<sequence>MTRCASASRKSHSTARGPCRRNEPERGSGTVLSLGLGLVLVTAVLLVVLLGQAATLASRAAAAADLSALAAADAARGLRNGDPCTVAAEIAARDGARLDSCELQGPSGDIAEVRASVGGAFGLGRGEGRARAGPPP</sequence>
<gene>
    <name evidence="3" type="ORF">SAMN04489745_0954</name>
</gene>
<dbReference type="InterPro" id="IPR021202">
    <property type="entry name" value="Rv3654c-like"/>
</dbReference>
<reference evidence="3 4" key="1">
    <citation type="submission" date="2016-10" db="EMBL/GenBank/DDBJ databases">
        <authorList>
            <person name="de Groot N.N."/>
        </authorList>
    </citation>
    <scope>NUCLEOTIDE SEQUENCE [LARGE SCALE GENOMIC DNA]</scope>
    <source>
        <strain evidence="3 4">DSM 10495</strain>
    </source>
</reference>
<name>A0A1H4LDI7_9MICC</name>
<dbReference type="RefSeq" id="WP_074784027.1">
    <property type="nucleotide sequence ID" value="NZ_FNSN01000003.1"/>
</dbReference>
<keyword evidence="3" id="KW-0378">Hydrolase</keyword>
<dbReference type="GO" id="GO:0004386">
    <property type="term" value="F:helicase activity"/>
    <property type="evidence" value="ECO:0007669"/>
    <property type="project" value="UniProtKB-KW"/>
</dbReference>
<evidence type="ECO:0000256" key="2">
    <source>
        <dbReference type="SAM" id="Phobius"/>
    </source>
</evidence>
<keyword evidence="2" id="KW-1133">Transmembrane helix</keyword>
<protein>
    <submittedName>
        <fullName evidence="3">Helicase/secretion neighborhood TadE-like protein</fullName>
    </submittedName>
</protein>
<evidence type="ECO:0000256" key="1">
    <source>
        <dbReference type="SAM" id="MobiDB-lite"/>
    </source>
</evidence>
<evidence type="ECO:0000313" key="4">
    <source>
        <dbReference type="Proteomes" id="UP000182652"/>
    </source>
</evidence>
<feature type="region of interest" description="Disordered" evidence="1">
    <location>
        <begin position="1"/>
        <end position="26"/>
    </location>
</feature>
<feature type="transmembrane region" description="Helical" evidence="2">
    <location>
        <begin position="31"/>
        <end position="50"/>
    </location>
</feature>